<feature type="domain" description="MYND-type" evidence="5">
    <location>
        <begin position="184"/>
        <end position="223"/>
    </location>
</feature>
<evidence type="ECO:0000256" key="2">
    <source>
        <dbReference type="ARBA" id="ARBA00022771"/>
    </source>
</evidence>
<reference evidence="6" key="1">
    <citation type="submission" date="2019-08" db="EMBL/GenBank/DDBJ databases">
        <title>The improved chromosome-level genome for the pearl oyster Pinctada fucata martensii using PacBio sequencing and Hi-C.</title>
        <authorList>
            <person name="Zheng Z."/>
        </authorList>
    </citation>
    <scope>NUCLEOTIDE SEQUENCE</scope>
    <source>
        <strain evidence="6">ZZ-2019</strain>
        <tissue evidence="6">Adductor muscle</tissue>
    </source>
</reference>
<protein>
    <recommendedName>
        <fullName evidence="5">MYND-type domain-containing protein</fullName>
    </recommendedName>
</protein>
<evidence type="ECO:0000259" key="5">
    <source>
        <dbReference type="PROSITE" id="PS50865"/>
    </source>
</evidence>
<name>A0AA89C8Y2_PINIB</name>
<keyword evidence="7" id="KW-1185">Reference proteome</keyword>
<dbReference type="InterPro" id="IPR002893">
    <property type="entry name" value="Znf_MYND"/>
</dbReference>
<evidence type="ECO:0000256" key="3">
    <source>
        <dbReference type="ARBA" id="ARBA00022833"/>
    </source>
</evidence>
<dbReference type="PROSITE" id="PS01360">
    <property type="entry name" value="ZF_MYND_1"/>
    <property type="match status" value="1"/>
</dbReference>
<evidence type="ECO:0000313" key="6">
    <source>
        <dbReference type="EMBL" id="KAK3100131.1"/>
    </source>
</evidence>
<keyword evidence="1" id="KW-0479">Metal-binding</keyword>
<proteinExistence type="predicted"/>
<comment type="caution">
    <text evidence="6">The sequence shown here is derived from an EMBL/GenBank/DDBJ whole genome shotgun (WGS) entry which is preliminary data.</text>
</comment>
<organism evidence="6 7">
    <name type="scientific">Pinctada imbricata</name>
    <name type="common">Atlantic pearl-oyster</name>
    <name type="synonym">Pinctada martensii</name>
    <dbReference type="NCBI Taxonomy" id="66713"/>
    <lineage>
        <taxon>Eukaryota</taxon>
        <taxon>Metazoa</taxon>
        <taxon>Spiralia</taxon>
        <taxon>Lophotrochozoa</taxon>
        <taxon>Mollusca</taxon>
        <taxon>Bivalvia</taxon>
        <taxon>Autobranchia</taxon>
        <taxon>Pteriomorphia</taxon>
        <taxon>Pterioida</taxon>
        <taxon>Pterioidea</taxon>
        <taxon>Pteriidae</taxon>
        <taxon>Pinctada</taxon>
    </lineage>
</organism>
<keyword evidence="3" id="KW-0862">Zinc</keyword>
<dbReference type="Gene3D" id="6.10.140.2220">
    <property type="match status" value="1"/>
</dbReference>
<dbReference type="AlphaFoldDB" id="A0AA89C8Y2"/>
<evidence type="ECO:0000256" key="1">
    <source>
        <dbReference type="ARBA" id="ARBA00022723"/>
    </source>
</evidence>
<keyword evidence="2 4" id="KW-0863">Zinc-finger</keyword>
<accession>A0AA89C8Y2</accession>
<dbReference type="EMBL" id="VSWD01000006">
    <property type="protein sequence ID" value="KAK3100131.1"/>
    <property type="molecule type" value="Genomic_DNA"/>
</dbReference>
<evidence type="ECO:0000256" key="4">
    <source>
        <dbReference type="PROSITE-ProRule" id="PRU00134"/>
    </source>
</evidence>
<evidence type="ECO:0000313" key="7">
    <source>
        <dbReference type="Proteomes" id="UP001186944"/>
    </source>
</evidence>
<dbReference type="SUPFAM" id="SSF144232">
    <property type="entry name" value="HIT/MYND zinc finger-like"/>
    <property type="match status" value="1"/>
</dbReference>
<gene>
    <name evidence="6" type="ORF">FSP39_015179</name>
</gene>
<dbReference type="Proteomes" id="UP001186944">
    <property type="component" value="Unassembled WGS sequence"/>
</dbReference>
<dbReference type="PROSITE" id="PS50865">
    <property type="entry name" value="ZF_MYND_2"/>
    <property type="match status" value="1"/>
</dbReference>
<dbReference type="GO" id="GO:0008270">
    <property type="term" value="F:zinc ion binding"/>
    <property type="evidence" value="ECO:0007669"/>
    <property type="project" value="UniProtKB-KW"/>
</dbReference>
<dbReference type="Pfam" id="PF01753">
    <property type="entry name" value="zf-MYND"/>
    <property type="match status" value="1"/>
</dbReference>
<sequence>MNFNKFPFGLPEKERDGIQVTRILRRSFELQAQNNVSNACGFVNIILMRCFEASEIEVQSVYGTVDLCGLQMPHVWLRIHDHIVDNTYCEDIPTDMFIMMKEGAKYGDEIRESQLYLGDQVTQNAGIDDHNIRIFQWMLRPENSQKCLHLLKNKIQLRRYFEEMCIFMKKQFGIDIPEVTYKKCWACEKIGDDFKVCGKCKIAKYCSRNCQRNDWKQLHKEICLAPNSW</sequence>